<dbReference type="InterPro" id="IPR037401">
    <property type="entry name" value="SnoaL-like"/>
</dbReference>
<proteinExistence type="predicted"/>
<dbReference type="AlphaFoldDB" id="A0AAE3Y6B6"/>
<dbReference type="SUPFAM" id="SSF54427">
    <property type="entry name" value="NTF2-like"/>
    <property type="match status" value="1"/>
</dbReference>
<dbReference type="EMBL" id="JAVDQY010000001">
    <property type="protein sequence ID" value="MDR6525759.1"/>
    <property type="molecule type" value="Genomic_DNA"/>
</dbReference>
<dbReference type="InterPro" id="IPR032710">
    <property type="entry name" value="NTF2-like_dom_sf"/>
</dbReference>
<evidence type="ECO:0000313" key="3">
    <source>
        <dbReference type="Proteomes" id="UP001184861"/>
    </source>
</evidence>
<name>A0AAE3Y6B6_9FLAO</name>
<dbReference type="Gene3D" id="3.10.450.50">
    <property type="match status" value="1"/>
</dbReference>
<reference evidence="2" key="1">
    <citation type="submission" date="2023-07" db="EMBL/GenBank/DDBJ databases">
        <title>Sorghum-associated microbial communities from plants grown in Nebraska, USA.</title>
        <authorList>
            <person name="Schachtman D."/>
        </authorList>
    </citation>
    <scope>NUCLEOTIDE SEQUENCE</scope>
    <source>
        <strain evidence="2">DS2360</strain>
    </source>
</reference>
<comment type="caution">
    <text evidence="2">The sequence shown here is derived from an EMBL/GenBank/DDBJ whole genome shotgun (WGS) entry which is preliminary data.</text>
</comment>
<dbReference type="PANTHER" id="PTHR41252">
    <property type="entry name" value="BLR2505 PROTEIN"/>
    <property type="match status" value="1"/>
</dbReference>
<dbReference type="Proteomes" id="UP001184861">
    <property type="component" value="Unassembled WGS sequence"/>
</dbReference>
<evidence type="ECO:0000313" key="2">
    <source>
        <dbReference type="EMBL" id="MDR6525759.1"/>
    </source>
</evidence>
<dbReference type="PANTHER" id="PTHR41252:SF1">
    <property type="entry name" value="BLR2505 PROTEIN"/>
    <property type="match status" value="1"/>
</dbReference>
<organism evidence="2 3">
    <name type="scientific">Chryseobacterium rhizosphaerae</name>
    <dbReference type="NCBI Taxonomy" id="395937"/>
    <lineage>
        <taxon>Bacteria</taxon>
        <taxon>Pseudomonadati</taxon>
        <taxon>Bacteroidota</taxon>
        <taxon>Flavobacteriia</taxon>
        <taxon>Flavobacteriales</taxon>
        <taxon>Weeksellaceae</taxon>
        <taxon>Chryseobacterium group</taxon>
        <taxon>Chryseobacterium</taxon>
    </lineage>
</organism>
<protein>
    <submittedName>
        <fullName evidence="2">Uncharacterized protein (TIGR02246 family)</fullName>
    </submittedName>
</protein>
<evidence type="ECO:0000259" key="1">
    <source>
        <dbReference type="Pfam" id="PF12680"/>
    </source>
</evidence>
<feature type="domain" description="SnoaL-like" evidence="1">
    <location>
        <begin position="10"/>
        <end position="105"/>
    </location>
</feature>
<accession>A0AAE3Y6B6</accession>
<sequence length="113" mass="12920">MTNKEILEKANSAIAKGDYEGFLTFCADDVIWIFVGDQTLHGKEEVRQYMVKTYLEPPNFRVETIVAEGEFVTAIGKIQIKDEDGQSSDSSYCDVWRFQNQKMVELKAFVIPD</sequence>
<dbReference type="Pfam" id="PF12680">
    <property type="entry name" value="SnoaL_2"/>
    <property type="match status" value="1"/>
</dbReference>
<dbReference type="RefSeq" id="WP_202269542.1">
    <property type="nucleotide sequence ID" value="NZ_JAVDQY010000001.1"/>
</dbReference>
<gene>
    <name evidence="2" type="ORF">J2787_001129</name>
</gene>